<dbReference type="Pfam" id="PF00550">
    <property type="entry name" value="PP-binding"/>
    <property type="match status" value="1"/>
</dbReference>
<dbReference type="PROSITE" id="PS50075">
    <property type="entry name" value="CARRIER"/>
    <property type="match status" value="1"/>
</dbReference>
<evidence type="ECO:0000313" key="5">
    <source>
        <dbReference type="Proteomes" id="UP000029482"/>
    </source>
</evidence>
<dbReference type="InterPro" id="IPR006162">
    <property type="entry name" value="Ppantetheine_attach_site"/>
</dbReference>
<dbReference type="SUPFAM" id="SSF47336">
    <property type="entry name" value="ACP-like"/>
    <property type="match status" value="1"/>
</dbReference>
<keyword evidence="1" id="KW-0596">Phosphopantetheine</keyword>
<keyword evidence="5" id="KW-1185">Reference proteome</keyword>
<dbReference type="Gene3D" id="1.10.1200.10">
    <property type="entry name" value="ACP-like"/>
    <property type="match status" value="1"/>
</dbReference>
<dbReference type="AlphaFoldDB" id="A0A089Z5Z6"/>
<evidence type="ECO:0000256" key="2">
    <source>
        <dbReference type="ARBA" id="ARBA00022553"/>
    </source>
</evidence>
<reference evidence="5" key="1">
    <citation type="journal article" date="2015" name="J. Biotechnol.">
        <title>Complete genome sequence of the actinobacterium Streptomyces glaucescens GLA.O (DSM 40922) consisting of a linear chromosome and one linear plasmid.</title>
        <authorList>
            <person name="Ortseifen V."/>
            <person name="Winkler A."/>
            <person name="Albersmeier A."/>
            <person name="Wendler S."/>
            <person name="Puhler A."/>
            <person name="Kalinowski J."/>
            <person name="Ruckert C."/>
        </authorList>
    </citation>
    <scope>NUCLEOTIDE SEQUENCE [LARGE SCALE GENOMIC DNA]</scope>
    <source>
        <strain evidence="5">DSM 40922 / GLA O</strain>
    </source>
</reference>
<dbReference type="InterPro" id="IPR009081">
    <property type="entry name" value="PP-bd_ACP"/>
</dbReference>
<dbReference type="SMR" id="A0A089Z5Z6"/>
<evidence type="ECO:0000313" key="4">
    <source>
        <dbReference type="EMBL" id="AIS01211.1"/>
    </source>
</evidence>
<dbReference type="KEGG" id="sgu:SGLAU_26365"/>
<feature type="domain" description="Carrier" evidence="3">
    <location>
        <begin position="3"/>
        <end position="83"/>
    </location>
</feature>
<proteinExistence type="predicted"/>
<sequence>MPQIGLPRLVEIIRECAGDPDERDLDGDILDVTYQDLGYDSIALLEISAKLEQDLGVSIPGEELKTPRHTLHLVNTETAGEVA</sequence>
<name>A0A089Z5Z6_STRGA</name>
<gene>
    <name evidence="4" type="primary">tcmM</name>
    <name evidence="4" type="ORF">SGLAU_26365</name>
</gene>
<evidence type="ECO:0000259" key="3">
    <source>
        <dbReference type="PROSITE" id="PS50075"/>
    </source>
</evidence>
<dbReference type="HOGENOM" id="CLU_108696_12_0_11"/>
<protein>
    <recommendedName>
        <fullName evidence="3">Carrier domain-containing protein</fullName>
    </recommendedName>
</protein>
<dbReference type="OrthoDB" id="3537906at2"/>
<dbReference type="Proteomes" id="UP000029482">
    <property type="component" value="Chromosome"/>
</dbReference>
<dbReference type="RefSeq" id="WP_043504919.1">
    <property type="nucleotide sequence ID" value="NZ_CP009438.1"/>
</dbReference>
<evidence type="ECO:0000256" key="1">
    <source>
        <dbReference type="ARBA" id="ARBA00022450"/>
    </source>
</evidence>
<organism evidence="4 5">
    <name type="scientific">Streptomyces glaucescens</name>
    <dbReference type="NCBI Taxonomy" id="1907"/>
    <lineage>
        <taxon>Bacteria</taxon>
        <taxon>Bacillati</taxon>
        <taxon>Actinomycetota</taxon>
        <taxon>Actinomycetes</taxon>
        <taxon>Kitasatosporales</taxon>
        <taxon>Streptomycetaceae</taxon>
        <taxon>Streptomyces</taxon>
    </lineage>
</organism>
<keyword evidence="2" id="KW-0597">Phosphoprotein</keyword>
<dbReference type="PROSITE" id="PS00012">
    <property type="entry name" value="PHOSPHOPANTETHEINE"/>
    <property type="match status" value="1"/>
</dbReference>
<dbReference type="EMBL" id="CP009438">
    <property type="protein sequence ID" value="AIS01211.1"/>
    <property type="molecule type" value="Genomic_DNA"/>
</dbReference>
<dbReference type="InterPro" id="IPR036736">
    <property type="entry name" value="ACP-like_sf"/>
</dbReference>
<accession>A0A089Z5Z6</accession>